<dbReference type="GO" id="GO:0005230">
    <property type="term" value="F:extracellular ligand-gated monoatomic ion channel activity"/>
    <property type="evidence" value="ECO:0007669"/>
    <property type="project" value="InterPro"/>
</dbReference>
<dbReference type="Pfam" id="PF02932">
    <property type="entry name" value="Neur_chan_memb"/>
    <property type="match status" value="1"/>
</dbReference>
<feature type="chain" id="PRO_5042662261" evidence="5">
    <location>
        <begin position="23"/>
        <end position="557"/>
    </location>
</feature>
<dbReference type="GO" id="GO:0004888">
    <property type="term" value="F:transmembrane signaling receptor activity"/>
    <property type="evidence" value="ECO:0007669"/>
    <property type="project" value="InterPro"/>
</dbReference>
<dbReference type="InterPro" id="IPR006202">
    <property type="entry name" value="Neur_chan_lig-bd"/>
</dbReference>
<comment type="subcellular location">
    <subcellularLocation>
        <location evidence="1">Membrane</location>
        <topology evidence="1">Multi-pass membrane protein</topology>
    </subcellularLocation>
</comment>
<keyword evidence="3 5" id="KW-1133">Transmembrane helix</keyword>
<dbReference type="NCBIfam" id="TIGR00860">
    <property type="entry name" value="LIC"/>
    <property type="match status" value="1"/>
</dbReference>
<keyword evidence="5" id="KW-0407">Ion channel</keyword>
<feature type="domain" description="Neurotransmitter-gated ion-channel transmembrane" evidence="7">
    <location>
        <begin position="275"/>
        <end position="536"/>
    </location>
</feature>
<dbReference type="InterPro" id="IPR036734">
    <property type="entry name" value="Neur_chan_lig-bd_sf"/>
</dbReference>
<dbReference type="PRINTS" id="PR00252">
    <property type="entry name" value="NRIONCHANNEL"/>
</dbReference>
<keyword evidence="9" id="KW-1185">Reference proteome</keyword>
<keyword evidence="5" id="KW-0732">Signal</keyword>
<dbReference type="FunFam" id="1.20.58.390:FF:000049">
    <property type="entry name" value="AcetylCholine Receptor"/>
    <property type="match status" value="1"/>
</dbReference>
<organism evidence="8 9">
    <name type="scientific">Pristionchus mayeri</name>
    <dbReference type="NCBI Taxonomy" id="1317129"/>
    <lineage>
        <taxon>Eukaryota</taxon>
        <taxon>Metazoa</taxon>
        <taxon>Ecdysozoa</taxon>
        <taxon>Nematoda</taxon>
        <taxon>Chromadorea</taxon>
        <taxon>Rhabditida</taxon>
        <taxon>Rhabditina</taxon>
        <taxon>Diplogasteromorpha</taxon>
        <taxon>Diplogasteroidea</taxon>
        <taxon>Neodiplogasteridae</taxon>
        <taxon>Pristionchus</taxon>
    </lineage>
</organism>
<dbReference type="SUPFAM" id="SSF63712">
    <property type="entry name" value="Nicotinic receptor ligand binding domain-like"/>
    <property type="match status" value="1"/>
</dbReference>
<evidence type="ECO:0000256" key="2">
    <source>
        <dbReference type="ARBA" id="ARBA00022692"/>
    </source>
</evidence>
<feature type="transmembrane region" description="Helical" evidence="5">
    <location>
        <begin position="338"/>
        <end position="359"/>
    </location>
</feature>
<comment type="similarity">
    <text evidence="5">Belongs to the ligand-gated ion channel (TC 1.A.9) family.</text>
</comment>
<dbReference type="InterPro" id="IPR038050">
    <property type="entry name" value="Neuro_actylchol_rec"/>
</dbReference>
<dbReference type="Gene3D" id="2.70.170.10">
    <property type="entry name" value="Neurotransmitter-gated ion-channel ligand-binding domain"/>
    <property type="match status" value="1"/>
</dbReference>
<dbReference type="Gene3D" id="1.20.58.390">
    <property type="entry name" value="Neurotransmitter-gated ion-channel transmembrane domain"/>
    <property type="match status" value="1"/>
</dbReference>
<comment type="caution">
    <text evidence="8">The sequence shown here is derived from an EMBL/GenBank/DDBJ whole genome shotgun (WGS) entry which is preliminary data.</text>
</comment>
<keyword evidence="2 5" id="KW-0812">Transmembrane</keyword>
<evidence type="ECO:0000259" key="7">
    <source>
        <dbReference type="Pfam" id="PF02932"/>
    </source>
</evidence>
<proteinExistence type="inferred from homology"/>
<dbReference type="Pfam" id="PF02931">
    <property type="entry name" value="Neur_chan_LBD"/>
    <property type="match status" value="1"/>
</dbReference>
<reference evidence="9" key="1">
    <citation type="submission" date="2022-10" db="EMBL/GenBank/DDBJ databases">
        <title>Genome assembly of Pristionchus species.</title>
        <authorList>
            <person name="Yoshida K."/>
            <person name="Sommer R.J."/>
        </authorList>
    </citation>
    <scope>NUCLEOTIDE SEQUENCE [LARGE SCALE GENOMIC DNA]</scope>
    <source>
        <strain evidence="9">RS5460</strain>
    </source>
</reference>
<dbReference type="PANTHER" id="PTHR18945">
    <property type="entry name" value="NEUROTRANSMITTER GATED ION CHANNEL"/>
    <property type="match status" value="1"/>
</dbReference>
<accession>A0AAN5ICU7</accession>
<dbReference type="FunFam" id="2.70.170.10:FF:000028">
    <property type="entry name" value="AcetylCholine Receptor"/>
    <property type="match status" value="1"/>
</dbReference>
<feature type="signal peptide" evidence="5">
    <location>
        <begin position="1"/>
        <end position="22"/>
    </location>
</feature>
<sequence length="557" mass="64190">MVARRLSLRSALLLLAAAAVRAAYTRSVPASPTILPVFIPSTMQTPPASTFRSIPSKQTSMRNLYEHLFHDYQRELRPVLHENITLPVKLKFWLKQILKVDERDQILNVYCWLELYWTDETLKWDPSEFGGLTRVHVPATKIWKPDILVYNNANMNVAENEIETNAIIQNTGQVMLFRSMITDITCTLSLEQFPFDQQVCYLIFASWSMDGSKIDLKATENTDNLELYIRNTEWTLTDFKVKNYMKVYDCCPHPFPDITYFMVIRRSPSYYIFSLVIPSAFITVVTIVGFFTPHSTTGDNTEKVSLGVTALLSMAIIMMMVSDEVPATSEVIPLIGKYYIGLIFLIFIAAFTTTLTLSYQMRGNAGKRVHPAVRDFFFRRIAGNPYISWAFSFQMPHSWRRRLKRRNGTADREQTFLFGRNDGSFGSTTGINGYCRATKMCKEDSHLEDTPHKAQIVTMEDLTGNTKTYLKVENEERPDVQLAIDRVRASLDEIYGIMHHDREQRRICFEWQQVTRIIDRLIMFAYIIVTVVFAVYMLGTREPEITLTDAIMDGVKK</sequence>
<dbReference type="CDD" id="cd19051">
    <property type="entry name" value="LGIC_TM_cation"/>
    <property type="match status" value="1"/>
</dbReference>
<dbReference type="InterPro" id="IPR006201">
    <property type="entry name" value="Neur_channel"/>
</dbReference>
<evidence type="ECO:0000259" key="6">
    <source>
        <dbReference type="Pfam" id="PF02931"/>
    </source>
</evidence>
<evidence type="ECO:0000256" key="1">
    <source>
        <dbReference type="ARBA" id="ARBA00004141"/>
    </source>
</evidence>
<evidence type="ECO:0000256" key="4">
    <source>
        <dbReference type="ARBA" id="ARBA00023136"/>
    </source>
</evidence>
<evidence type="ECO:0000256" key="5">
    <source>
        <dbReference type="RuleBase" id="RU000687"/>
    </source>
</evidence>
<evidence type="ECO:0000313" key="9">
    <source>
        <dbReference type="Proteomes" id="UP001328107"/>
    </source>
</evidence>
<name>A0AAN5ICU7_9BILA</name>
<dbReference type="GO" id="GO:0016020">
    <property type="term" value="C:membrane"/>
    <property type="evidence" value="ECO:0007669"/>
    <property type="project" value="UniProtKB-SubCell"/>
</dbReference>
<dbReference type="CDD" id="cd18997">
    <property type="entry name" value="LGIC_ECD_nAChR"/>
    <property type="match status" value="1"/>
</dbReference>
<protein>
    <submittedName>
        <fullName evidence="8">Uncharacterized protein</fullName>
    </submittedName>
</protein>
<dbReference type="Proteomes" id="UP001328107">
    <property type="component" value="Unassembled WGS sequence"/>
</dbReference>
<feature type="domain" description="Neurotransmitter-gated ion-channel ligand-binding" evidence="6">
    <location>
        <begin position="63"/>
        <end position="268"/>
    </location>
</feature>
<gene>
    <name evidence="8" type="ORF">PMAYCL1PPCAC_28186</name>
</gene>
<dbReference type="InterPro" id="IPR006029">
    <property type="entry name" value="Neurotrans-gated_channel_TM"/>
</dbReference>
<dbReference type="AlphaFoldDB" id="A0AAN5ICU7"/>
<evidence type="ECO:0000313" key="8">
    <source>
        <dbReference type="EMBL" id="GMR57991.1"/>
    </source>
</evidence>
<feature type="transmembrane region" description="Helical" evidence="5">
    <location>
        <begin position="270"/>
        <end position="292"/>
    </location>
</feature>
<keyword evidence="5" id="KW-0813">Transport</keyword>
<dbReference type="EMBL" id="BTRK01000006">
    <property type="protein sequence ID" value="GMR57991.1"/>
    <property type="molecule type" value="Genomic_DNA"/>
</dbReference>
<feature type="transmembrane region" description="Helical" evidence="5">
    <location>
        <begin position="521"/>
        <end position="539"/>
    </location>
</feature>
<keyword evidence="5" id="KW-0406">Ion transport</keyword>
<feature type="transmembrane region" description="Helical" evidence="5">
    <location>
        <begin position="304"/>
        <end position="322"/>
    </location>
</feature>
<dbReference type="InterPro" id="IPR018000">
    <property type="entry name" value="Neurotransmitter_ion_chnl_CS"/>
</dbReference>
<keyword evidence="4 5" id="KW-0472">Membrane</keyword>
<dbReference type="PROSITE" id="PS00236">
    <property type="entry name" value="NEUROTR_ION_CHANNEL"/>
    <property type="match status" value="1"/>
</dbReference>
<dbReference type="SUPFAM" id="SSF90112">
    <property type="entry name" value="Neurotransmitter-gated ion-channel transmembrane pore"/>
    <property type="match status" value="1"/>
</dbReference>
<dbReference type="InterPro" id="IPR036719">
    <property type="entry name" value="Neuro-gated_channel_TM_sf"/>
</dbReference>
<evidence type="ECO:0000256" key="3">
    <source>
        <dbReference type="ARBA" id="ARBA00022989"/>
    </source>
</evidence>